<feature type="chain" id="PRO_5012229310" evidence="4">
    <location>
        <begin position="25"/>
        <end position="297"/>
    </location>
</feature>
<accession>A0A1M6GK64</accession>
<dbReference type="SUPFAM" id="SSF51658">
    <property type="entry name" value="Xylose isomerase-like"/>
    <property type="match status" value="1"/>
</dbReference>
<keyword evidence="1 2" id="KW-0413">Isomerase</keyword>
<evidence type="ECO:0000259" key="5">
    <source>
        <dbReference type="Pfam" id="PF01261"/>
    </source>
</evidence>
<comment type="similarity">
    <text evidence="2">Belongs to the hyi family.</text>
</comment>
<evidence type="ECO:0000313" key="7">
    <source>
        <dbReference type="Proteomes" id="UP000184510"/>
    </source>
</evidence>
<proteinExistence type="inferred from homology"/>
<dbReference type="PANTHER" id="PTHR43489">
    <property type="entry name" value="ISOMERASE"/>
    <property type="match status" value="1"/>
</dbReference>
<dbReference type="Pfam" id="PF01261">
    <property type="entry name" value="AP_endonuc_2"/>
    <property type="match status" value="1"/>
</dbReference>
<feature type="signal peptide" evidence="4">
    <location>
        <begin position="1"/>
        <end position="24"/>
    </location>
</feature>
<sequence>MNRRHFSKLLVAGASAAAAPSAFSKDMNTTPFKSLFAPHPGLLPTAPRGYVKGMEFAYELGFRAWEDNGLIKRSAKLQEEVAAFAKEKGITLGVTVISGGNGVHFATANKEEQESILNDMRLGVETAKRTGQTHMTMVPGIRKGDEDLDKQIATSADLMKRCCDIVEEHGIIMVLEPLSHGIKGGAPILRSFEDGFKLCSAVNRKSCKLLADFYHEGQIGNDPIPNAEKTWSQAAYLQYGDVPGRKEPGSGKLDYVAVTKWLRDKGYQGVIGMEHGVSAKGKEGLEKLMAAYRKIDA</sequence>
<feature type="active site" description="Proton donor/acceptor" evidence="3">
    <location>
        <position position="274"/>
    </location>
</feature>
<dbReference type="Proteomes" id="UP000184510">
    <property type="component" value="Unassembled WGS sequence"/>
</dbReference>
<dbReference type="Gene3D" id="3.20.20.150">
    <property type="entry name" value="Divalent-metal-dependent TIM barrel enzymes"/>
    <property type="match status" value="1"/>
</dbReference>
<dbReference type="STRING" id="1123071.SAMN02745181_1192"/>
<evidence type="ECO:0000313" key="6">
    <source>
        <dbReference type="EMBL" id="SHJ10300.1"/>
    </source>
</evidence>
<keyword evidence="7" id="KW-1185">Reference proteome</keyword>
<dbReference type="InterPro" id="IPR050417">
    <property type="entry name" value="Sugar_Epim/Isomerase"/>
</dbReference>
<name>A0A1M6GK64_9BACT</name>
<dbReference type="AlphaFoldDB" id="A0A1M6GK64"/>
<dbReference type="InterPro" id="IPR013022">
    <property type="entry name" value="Xyl_isomerase-like_TIM-brl"/>
</dbReference>
<gene>
    <name evidence="6" type="ORF">SAMN02745181_1192</name>
</gene>
<dbReference type="RefSeq" id="WP_143158583.1">
    <property type="nucleotide sequence ID" value="NZ_FQYR01000003.1"/>
</dbReference>
<dbReference type="OrthoDB" id="9786584at2"/>
<protein>
    <submittedName>
        <fullName evidence="6">Hydroxypyruvate isomerase</fullName>
    </submittedName>
</protein>
<evidence type="ECO:0000256" key="1">
    <source>
        <dbReference type="ARBA" id="ARBA00023235"/>
    </source>
</evidence>
<organism evidence="6 7">
    <name type="scientific">Rubritalea squalenifaciens DSM 18772</name>
    <dbReference type="NCBI Taxonomy" id="1123071"/>
    <lineage>
        <taxon>Bacteria</taxon>
        <taxon>Pseudomonadati</taxon>
        <taxon>Verrucomicrobiota</taxon>
        <taxon>Verrucomicrobiia</taxon>
        <taxon>Verrucomicrobiales</taxon>
        <taxon>Rubritaleaceae</taxon>
        <taxon>Rubritalea</taxon>
    </lineage>
</organism>
<keyword evidence="6" id="KW-0670">Pyruvate</keyword>
<dbReference type="PIRSF" id="PIRSF006241">
    <property type="entry name" value="HyI"/>
    <property type="match status" value="1"/>
</dbReference>
<evidence type="ECO:0000256" key="2">
    <source>
        <dbReference type="PIRNR" id="PIRNR006241"/>
    </source>
</evidence>
<dbReference type="InterPro" id="IPR036237">
    <property type="entry name" value="Xyl_isomerase-like_sf"/>
</dbReference>
<evidence type="ECO:0000256" key="4">
    <source>
        <dbReference type="SAM" id="SignalP"/>
    </source>
</evidence>
<dbReference type="InterPro" id="IPR026040">
    <property type="entry name" value="HyI-like"/>
</dbReference>
<dbReference type="FunCoup" id="A0A1M6GK64">
    <property type="interactions" value="107"/>
</dbReference>
<evidence type="ECO:0000256" key="3">
    <source>
        <dbReference type="PIRSR" id="PIRSR006241-50"/>
    </source>
</evidence>
<dbReference type="GO" id="GO:0016853">
    <property type="term" value="F:isomerase activity"/>
    <property type="evidence" value="ECO:0007669"/>
    <property type="project" value="UniProtKB-KW"/>
</dbReference>
<dbReference type="InParanoid" id="A0A1M6GK64"/>
<feature type="domain" description="Xylose isomerase-like TIM barrel" evidence="5">
    <location>
        <begin position="55"/>
        <end position="293"/>
    </location>
</feature>
<dbReference type="EMBL" id="FQYR01000003">
    <property type="protein sequence ID" value="SHJ10300.1"/>
    <property type="molecule type" value="Genomic_DNA"/>
</dbReference>
<reference evidence="6 7" key="1">
    <citation type="submission" date="2016-11" db="EMBL/GenBank/DDBJ databases">
        <authorList>
            <person name="Jaros S."/>
            <person name="Januszkiewicz K."/>
            <person name="Wedrychowicz H."/>
        </authorList>
    </citation>
    <scope>NUCLEOTIDE SEQUENCE [LARGE SCALE GENOMIC DNA]</scope>
    <source>
        <strain evidence="6 7">DSM 18772</strain>
    </source>
</reference>
<keyword evidence="4" id="KW-0732">Signal</keyword>
<feature type="active site" description="Proton donor/acceptor" evidence="3">
    <location>
        <position position="176"/>
    </location>
</feature>